<dbReference type="AlphaFoldDB" id="A0A9D3VWU2"/>
<sequence>MSILGKKGIVPWRDEEIMDNKGLINEASIERMTRGIETPILKEAGTNRQRRRKPKPTVKEQPCI</sequence>
<name>A0A9D3VWU2_9ROSI</name>
<gene>
    <name evidence="2" type="ORF">J1N35_014602</name>
</gene>
<dbReference type="EMBL" id="JAIQCV010000005">
    <property type="protein sequence ID" value="KAH1097681.1"/>
    <property type="molecule type" value="Genomic_DNA"/>
</dbReference>
<feature type="region of interest" description="Disordered" evidence="1">
    <location>
        <begin position="38"/>
        <end position="64"/>
    </location>
</feature>
<evidence type="ECO:0000313" key="2">
    <source>
        <dbReference type="EMBL" id="KAH1097681.1"/>
    </source>
</evidence>
<protein>
    <submittedName>
        <fullName evidence="2">Uncharacterized protein</fullName>
    </submittedName>
</protein>
<proteinExistence type="predicted"/>
<accession>A0A9D3VWU2</accession>
<evidence type="ECO:0000256" key="1">
    <source>
        <dbReference type="SAM" id="MobiDB-lite"/>
    </source>
</evidence>
<dbReference type="Proteomes" id="UP000828251">
    <property type="component" value="Unassembled WGS sequence"/>
</dbReference>
<reference evidence="2 3" key="1">
    <citation type="journal article" date="2021" name="Plant Biotechnol. J.">
        <title>Multi-omics assisted identification of the key and species-specific regulatory components of drought-tolerant mechanisms in Gossypium stocksii.</title>
        <authorList>
            <person name="Yu D."/>
            <person name="Ke L."/>
            <person name="Zhang D."/>
            <person name="Wu Y."/>
            <person name="Sun Y."/>
            <person name="Mei J."/>
            <person name="Sun J."/>
            <person name="Sun Y."/>
        </authorList>
    </citation>
    <scope>NUCLEOTIDE SEQUENCE [LARGE SCALE GENOMIC DNA]</scope>
    <source>
        <strain evidence="3">cv. E1</strain>
        <tissue evidence="2">Leaf</tissue>
    </source>
</reference>
<keyword evidence="3" id="KW-1185">Reference proteome</keyword>
<evidence type="ECO:0000313" key="3">
    <source>
        <dbReference type="Proteomes" id="UP000828251"/>
    </source>
</evidence>
<comment type="caution">
    <text evidence="2">The sequence shown here is derived from an EMBL/GenBank/DDBJ whole genome shotgun (WGS) entry which is preliminary data.</text>
</comment>
<organism evidence="2 3">
    <name type="scientific">Gossypium stocksii</name>
    <dbReference type="NCBI Taxonomy" id="47602"/>
    <lineage>
        <taxon>Eukaryota</taxon>
        <taxon>Viridiplantae</taxon>
        <taxon>Streptophyta</taxon>
        <taxon>Embryophyta</taxon>
        <taxon>Tracheophyta</taxon>
        <taxon>Spermatophyta</taxon>
        <taxon>Magnoliopsida</taxon>
        <taxon>eudicotyledons</taxon>
        <taxon>Gunneridae</taxon>
        <taxon>Pentapetalae</taxon>
        <taxon>rosids</taxon>
        <taxon>malvids</taxon>
        <taxon>Malvales</taxon>
        <taxon>Malvaceae</taxon>
        <taxon>Malvoideae</taxon>
        <taxon>Gossypium</taxon>
    </lineage>
</organism>